<dbReference type="PANTHER" id="PTHR43798:SF33">
    <property type="entry name" value="HYDROLASE, PUTATIVE (AFU_ORTHOLOGUE AFUA_2G14860)-RELATED"/>
    <property type="match status" value="1"/>
</dbReference>
<dbReference type="OrthoDB" id="9785847at2"/>
<dbReference type="InterPro" id="IPR029058">
    <property type="entry name" value="AB_hydrolase_fold"/>
</dbReference>
<proteinExistence type="predicted"/>
<dbReference type="AlphaFoldDB" id="A0A2P7AQR9"/>
<protein>
    <recommendedName>
        <fullName evidence="1">AB hydrolase-1 domain-containing protein</fullName>
    </recommendedName>
</protein>
<dbReference type="InterPro" id="IPR000639">
    <property type="entry name" value="Epox_hydrolase-like"/>
</dbReference>
<dbReference type="InterPro" id="IPR050266">
    <property type="entry name" value="AB_hydrolase_sf"/>
</dbReference>
<accession>A0A2P7AQR9</accession>
<dbReference type="GO" id="GO:0003824">
    <property type="term" value="F:catalytic activity"/>
    <property type="evidence" value="ECO:0007669"/>
    <property type="project" value="InterPro"/>
</dbReference>
<dbReference type="InterPro" id="IPR000073">
    <property type="entry name" value="AB_hydrolase_1"/>
</dbReference>
<dbReference type="Gene3D" id="3.40.50.1820">
    <property type="entry name" value="alpha/beta hydrolase"/>
    <property type="match status" value="1"/>
</dbReference>
<keyword evidence="3" id="KW-1185">Reference proteome</keyword>
<evidence type="ECO:0000313" key="2">
    <source>
        <dbReference type="EMBL" id="PSH56493.1"/>
    </source>
</evidence>
<dbReference type="SUPFAM" id="SSF53474">
    <property type="entry name" value="alpha/beta-Hydrolases"/>
    <property type="match status" value="1"/>
</dbReference>
<dbReference type="EMBL" id="PGGM01000021">
    <property type="protein sequence ID" value="PSH56493.1"/>
    <property type="molecule type" value="Genomic_DNA"/>
</dbReference>
<reference evidence="3" key="1">
    <citation type="submission" date="2017-11" db="EMBL/GenBank/DDBJ databases">
        <authorList>
            <person name="Kuznetsova I."/>
            <person name="Sazanova A."/>
            <person name="Chirak E."/>
            <person name="Safronova V."/>
            <person name="Willems A."/>
        </authorList>
    </citation>
    <scope>NUCLEOTIDE SEQUENCE [LARGE SCALE GENOMIC DNA]</scope>
    <source>
        <strain evidence="3">CCBAU 03422</strain>
    </source>
</reference>
<dbReference type="PANTHER" id="PTHR43798">
    <property type="entry name" value="MONOACYLGLYCEROL LIPASE"/>
    <property type="match status" value="1"/>
</dbReference>
<dbReference type="Proteomes" id="UP000241764">
    <property type="component" value="Unassembled WGS sequence"/>
</dbReference>
<comment type="caution">
    <text evidence="2">The sequence shown here is derived from an EMBL/GenBank/DDBJ whole genome shotgun (WGS) entry which is preliminary data.</text>
</comment>
<dbReference type="GO" id="GO:0016020">
    <property type="term" value="C:membrane"/>
    <property type="evidence" value="ECO:0007669"/>
    <property type="project" value="TreeGrafter"/>
</dbReference>
<evidence type="ECO:0000313" key="3">
    <source>
        <dbReference type="Proteomes" id="UP000241764"/>
    </source>
</evidence>
<gene>
    <name evidence="2" type="ORF">CU103_29240</name>
</gene>
<dbReference type="Pfam" id="PF12697">
    <property type="entry name" value="Abhydrolase_6"/>
    <property type="match status" value="1"/>
</dbReference>
<feature type="domain" description="AB hydrolase-1" evidence="1">
    <location>
        <begin position="25"/>
        <end position="259"/>
    </location>
</feature>
<dbReference type="PRINTS" id="PR00111">
    <property type="entry name" value="ABHYDROLASE"/>
</dbReference>
<name>A0A2P7AQR9_9HYPH</name>
<sequence length="293" mass="31987">MPTIKISRAELFYELRGQGPTMCHLHGGTVGRSHFALLSPILAEQFQVLDFDLRGVGDSASDPMPDRLVDWADDTIELLDALGIDRVSLHGSSAGGLVALEFAAKYPERVDHLILSCIHARPDDADRLRRRIRAALTDASDPEALLAWYTFMFFSRGYLESAQAGEGIALLHRIAETMHAAHLRTPSGGPRTDVDMSAVLERIVRPTLVIAGSQDITIPLNGGPSGVGPGEMACRLRGQFEVIDAGHLALVERPQEVAEIITRWIDGEASALAQQLHHGKHARDEQQSNWEVG</sequence>
<evidence type="ECO:0000259" key="1">
    <source>
        <dbReference type="Pfam" id="PF12697"/>
    </source>
</evidence>
<dbReference type="PRINTS" id="PR00412">
    <property type="entry name" value="EPOXHYDRLASE"/>
</dbReference>
<organism evidence="2 3">
    <name type="scientific">Phyllobacterium sophorae</name>
    <dbReference type="NCBI Taxonomy" id="1520277"/>
    <lineage>
        <taxon>Bacteria</taxon>
        <taxon>Pseudomonadati</taxon>
        <taxon>Pseudomonadota</taxon>
        <taxon>Alphaproteobacteria</taxon>
        <taxon>Hyphomicrobiales</taxon>
        <taxon>Phyllobacteriaceae</taxon>
        <taxon>Phyllobacterium</taxon>
    </lineage>
</organism>